<proteinExistence type="inferred from homology"/>
<accession>A0A3P4B0N3</accession>
<dbReference type="CDD" id="cd07012">
    <property type="entry name" value="PBP2_Bug_TTT"/>
    <property type="match status" value="1"/>
</dbReference>
<evidence type="ECO:0000256" key="2">
    <source>
        <dbReference type="SAM" id="SignalP"/>
    </source>
</evidence>
<keyword evidence="4" id="KW-1185">Reference proteome</keyword>
<evidence type="ECO:0000256" key="1">
    <source>
        <dbReference type="ARBA" id="ARBA00006987"/>
    </source>
</evidence>
<dbReference type="Pfam" id="PF03401">
    <property type="entry name" value="TctC"/>
    <property type="match status" value="1"/>
</dbReference>
<dbReference type="PIRSF" id="PIRSF017082">
    <property type="entry name" value="YflP"/>
    <property type="match status" value="1"/>
</dbReference>
<gene>
    <name evidence="3" type="ORF">PIGHUM_00743</name>
</gene>
<keyword evidence="2" id="KW-0732">Signal</keyword>
<name>A0A3P4B0N3_9BURK</name>
<dbReference type="InterPro" id="IPR005064">
    <property type="entry name" value="BUG"/>
</dbReference>
<dbReference type="Gene3D" id="3.40.190.150">
    <property type="entry name" value="Bordetella uptake gene, domain 1"/>
    <property type="match status" value="1"/>
</dbReference>
<protein>
    <submittedName>
        <fullName evidence="3">Tripartite tricarboxylate transporter family receptor</fullName>
    </submittedName>
</protein>
<dbReference type="RefSeq" id="WP_124077920.1">
    <property type="nucleotide sequence ID" value="NZ_UWPJ01000008.1"/>
</dbReference>
<dbReference type="OrthoDB" id="8678477at2"/>
<dbReference type="PANTHER" id="PTHR42928:SF5">
    <property type="entry name" value="BLR1237 PROTEIN"/>
    <property type="match status" value="1"/>
</dbReference>
<evidence type="ECO:0000313" key="3">
    <source>
        <dbReference type="EMBL" id="VCU68685.1"/>
    </source>
</evidence>
<dbReference type="Gene3D" id="3.40.190.10">
    <property type="entry name" value="Periplasmic binding protein-like II"/>
    <property type="match status" value="1"/>
</dbReference>
<feature type="chain" id="PRO_5018253103" evidence="2">
    <location>
        <begin position="23"/>
        <end position="321"/>
    </location>
</feature>
<sequence>MKLLPTLAVLAFGLGAGGAVHAQQWPAQPVRVVVNFAPGGAADLLARVIGQPLQEALGQPVVVENKAGAGGNIGGQAVAEAAPDGYTLLMSSGGMVSINPHLYAKMPFDPAKDLIPVAAVARVPFYLVVRADGGPKDFQQFIADMKAHPGKRSFGSPGNGTSPHLAGEMMMSATKTEAVHVPYRGAGPALTDLLAGQIDFLFDPGIAIQYVKAGKLKMLAVASPKRSPQFPDLPTLDELGLKDFDADAVFGLYAPARTPPAVVEKLNTQVNRILGTAAVQEKIIGMGNIPEQMSPREFGDKGSLDFKRMGAIIREKGIKAN</sequence>
<feature type="signal peptide" evidence="2">
    <location>
        <begin position="1"/>
        <end position="22"/>
    </location>
</feature>
<dbReference type="EMBL" id="UWPJ01000008">
    <property type="protein sequence ID" value="VCU68685.1"/>
    <property type="molecule type" value="Genomic_DNA"/>
</dbReference>
<reference evidence="3 4" key="1">
    <citation type="submission" date="2018-10" db="EMBL/GenBank/DDBJ databases">
        <authorList>
            <person name="Criscuolo A."/>
        </authorList>
    </citation>
    <scope>NUCLEOTIDE SEQUENCE [LARGE SCALE GENOMIC DNA]</scope>
    <source>
        <strain evidence="3">DnA1</strain>
    </source>
</reference>
<dbReference type="InterPro" id="IPR042100">
    <property type="entry name" value="Bug_dom1"/>
</dbReference>
<organism evidence="3 4">
    <name type="scientific">Pigmentiphaga humi</name>
    <dbReference type="NCBI Taxonomy" id="2478468"/>
    <lineage>
        <taxon>Bacteria</taxon>
        <taxon>Pseudomonadati</taxon>
        <taxon>Pseudomonadota</taxon>
        <taxon>Betaproteobacteria</taxon>
        <taxon>Burkholderiales</taxon>
        <taxon>Alcaligenaceae</taxon>
        <taxon>Pigmentiphaga</taxon>
    </lineage>
</organism>
<keyword evidence="3" id="KW-0675">Receptor</keyword>
<dbReference type="AlphaFoldDB" id="A0A3P4B0N3"/>
<dbReference type="PANTHER" id="PTHR42928">
    <property type="entry name" value="TRICARBOXYLATE-BINDING PROTEIN"/>
    <property type="match status" value="1"/>
</dbReference>
<evidence type="ECO:0000313" key="4">
    <source>
        <dbReference type="Proteomes" id="UP000277294"/>
    </source>
</evidence>
<dbReference type="Proteomes" id="UP000277294">
    <property type="component" value="Unassembled WGS sequence"/>
</dbReference>
<dbReference type="SUPFAM" id="SSF53850">
    <property type="entry name" value="Periplasmic binding protein-like II"/>
    <property type="match status" value="1"/>
</dbReference>
<comment type="similarity">
    <text evidence="1">Belongs to the UPF0065 (bug) family.</text>
</comment>